<reference evidence="1 2" key="1">
    <citation type="journal article" date="2015" name="Nature">
        <title>rRNA introns, odd ribosomes, and small enigmatic genomes across a large radiation of phyla.</title>
        <authorList>
            <person name="Brown C.T."/>
            <person name="Hug L.A."/>
            <person name="Thomas B.C."/>
            <person name="Sharon I."/>
            <person name="Castelle C.J."/>
            <person name="Singh A."/>
            <person name="Wilkins M.J."/>
            <person name="Williams K.H."/>
            <person name="Banfield J.F."/>
        </authorList>
    </citation>
    <scope>NUCLEOTIDE SEQUENCE [LARGE SCALE GENOMIC DNA]</scope>
</reference>
<accession>A0A0G0DVH6</accession>
<gene>
    <name evidence="1" type="ORF">UR52_C0013G0005</name>
</gene>
<comment type="caution">
    <text evidence="1">The sequence shown here is derived from an EMBL/GenBank/DDBJ whole genome shotgun (WGS) entry which is preliminary data.</text>
</comment>
<sequence length="841" mass="97691">MENVLLQTLQENVSKWRLSGYKGIQKETHIILNHIKRIGFLHAPQVEALETYIFLKEIVGNKPIVDVVKSLFDNEKDLILSFGLPEKEALDLAFDKEKDKKILELLEKKYNGIDYPNQVYALTMGAGKTILMGTMMLYDFTLAFYHPEDIRFGKNALVFAPDTTIIESLKEIKTFDYSKVLPKEYQSIILNIKYHYLESPETPVNPIGNYNVIVSNSQKIILKTRHIDNGQERLFRDETVLKNQAVENKRLQAIRELKDLIVFVDEAHHSFGTTLEGTLKKTKKTINYIHTEGKTPLVGVVNLTGTPYIKNEMISDVVYHFGLKQGIEKGILKQVRFFEYGNVKTGEFIEDVITKFWEEYKENKLENKLPKIAFYASNIADLQQELRPKLESVLSKLKIPASKILEYHTEAEENKESFFLLDTPASKKQFILLVGKGTEGWNCKSLVACALFRKPKSSIFVLQSSTRCLRSVGDNSTVASVFLSEENSKILDKELQNNFATSIEELKNQEQKTITHELIVEKRKKVKVKKQLKEIISAENQKANDIKIGWAEFKEDKYLPYLAESGILLNSTQIAEYQKGLSKKKLEIKGNFTFYDIVEVINRNTLLPCLEIEKILTQNLSRNEVVEKINSNLSLIAFVIENILQKAFKYEEKITIYEEELELTKQYPFKINVAQNENDLVVYKKDENESRLGFHINPYNFDSRDEKELFRELRKTLDKDEAIVDIYFTGGVTDSVHNDFYFEYFSPDEQRVARYFPDFLVETTKGRYLVVEVKSNKEKMTYERNKSEYDGKRENLFDEVFAKELGFREFQKINEDFEYRIIFDAGLQAQQIRLYEEIKGL</sequence>
<dbReference type="STRING" id="1618434.UR52_C0013G0005"/>
<dbReference type="Proteomes" id="UP000034176">
    <property type="component" value="Unassembled WGS sequence"/>
</dbReference>
<dbReference type="InterPro" id="IPR027417">
    <property type="entry name" value="P-loop_NTPase"/>
</dbReference>
<name>A0A0G0DVH6_9BACT</name>
<dbReference type="AlphaFoldDB" id="A0A0G0DVH6"/>
<dbReference type="SUPFAM" id="SSF52540">
    <property type="entry name" value="P-loop containing nucleoside triphosphate hydrolases"/>
    <property type="match status" value="1"/>
</dbReference>
<proteinExistence type="predicted"/>
<dbReference type="EMBL" id="LBPN01000013">
    <property type="protein sequence ID" value="KKP59122.1"/>
    <property type="molecule type" value="Genomic_DNA"/>
</dbReference>
<organism evidence="1 2">
    <name type="scientific">Candidatus Gottesmanbacteria bacterium GW2011_GWA1_34_13</name>
    <dbReference type="NCBI Taxonomy" id="1618434"/>
    <lineage>
        <taxon>Bacteria</taxon>
        <taxon>Candidatus Gottesmaniibacteriota</taxon>
    </lineage>
</organism>
<evidence type="ECO:0000313" key="2">
    <source>
        <dbReference type="Proteomes" id="UP000034176"/>
    </source>
</evidence>
<dbReference type="PATRIC" id="fig|1618434.3.peg.420"/>
<evidence type="ECO:0000313" key="1">
    <source>
        <dbReference type="EMBL" id="KKP59122.1"/>
    </source>
</evidence>
<protein>
    <submittedName>
        <fullName evidence="1">Type III restriction protein res subunit</fullName>
    </submittedName>
</protein>
<dbReference type="Gene3D" id="3.40.50.300">
    <property type="entry name" value="P-loop containing nucleotide triphosphate hydrolases"/>
    <property type="match status" value="2"/>
</dbReference>